<comment type="caution">
    <text evidence="1">The sequence shown here is derived from an EMBL/GenBank/DDBJ whole genome shotgun (WGS) entry which is preliminary data.</text>
</comment>
<evidence type="ECO:0000313" key="1">
    <source>
        <dbReference type="EMBL" id="NQE36814.1"/>
    </source>
</evidence>
<protein>
    <recommendedName>
        <fullName evidence="3">Transposase</fullName>
    </recommendedName>
</protein>
<organism evidence="1 2">
    <name type="scientific">Microcoleus asticus IPMA8</name>
    <dbReference type="NCBI Taxonomy" id="2563858"/>
    <lineage>
        <taxon>Bacteria</taxon>
        <taxon>Bacillati</taxon>
        <taxon>Cyanobacteriota</taxon>
        <taxon>Cyanophyceae</taxon>
        <taxon>Oscillatoriophycideae</taxon>
        <taxon>Oscillatoriales</taxon>
        <taxon>Microcoleaceae</taxon>
        <taxon>Microcoleus</taxon>
        <taxon>Microcoleus asticus</taxon>
    </lineage>
</organism>
<reference evidence="1 2" key="1">
    <citation type="journal article" date="2020" name="Sci. Rep.">
        <title>A novel cyanobacterial geosmin producer, revising GeoA distribution and dispersion patterns in Bacteria.</title>
        <authorList>
            <person name="Churro C."/>
            <person name="Semedo-Aguiar A.P."/>
            <person name="Silva A.D."/>
            <person name="Pereira-Leal J.B."/>
            <person name="Leite R.B."/>
        </authorList>
    </citation>
    <scope>NUCLEOTIDE SEQUENCE [LARGE SCALE GENOMIC DNA]</scope>
    <source>
        <strain evidence="1 2">IPMA8</strain>
    </source>
</reference>
<name>A0ABX2D2I9_9CYAN</name>
<dbReference type="EMBL" id="SRRZ01000099">
    <property type="protein sequence ID" value="NQE36814.1"/>
    <property type="molecule type" value="Genomic_DNA"/>
</dbReference>
<evidence type="ECO:0000313" key="2">
    <source>
        <dbReference type="Proteomes" id="UP000702425"/>
    </source>
</evidence>
<keyword evidence="2" id="KW-1185">Reference proteome</keyword>
<dbReference type="Proteomes" id="UP000702425">
    <property type="component" value="Unassembled WGS sequence"/>
</dbReference>
<sequence length="88" mass="10050">MDKDPAASPTLNCIDEYCGYYRNLFSDVRSFEAFKPLDLGRLSSIPPKALAASAKVVRLANEQSLHHFLSQYPCQVQDLRNPRLSWFM</sequence>
<proteinExistence type="predicted"/>
<evidence type="ECO:0008006" key="3">
    <source>
        <dbReference type="Google" id="ProtNLM"/>
    </source>
</evidence>
<gene>
    <name evidence="1" type="ORF">E5S67_04579</name>
</gene>
<accession>A0ABX2D2I9</accession>